<protein>
    <recommendedName>
        <fullName evidence="4">RING-type E3 ubiquitin transferase</fullName>
        <ecNumber evidence="4">2.3.2.27</ecNumber>
    </recommendedName>
</protein>
<evidence type="ECO:0000256" key="5">
    <source>
        <dbReference type="ARBA" id="ARBA00022679"/>
    </source>
</evidence>
<dbReference type="SUPFAM" id="SSF57850">
    <property type="entry name" value="RING/U-box"/>
    <property type="match status" value="1"/>
</dbReference>
<feature type="transmembrane region" description="Helical" evidence="14">
    <location>
        <begin position="235"/>
        <end position="256"/>
    </location>
</feature>
<feature type="transmembrane region" description="Helical" evidence="14">
    <location>
        <begin position="309"/>
        <end position="330"/>
    </location>
</feature>
<dbReference type="Proteomes" id="UP000192247">
    <property type="component" value="Unassembled WGS sequence"/>
</dbReference>
<dbReference type="FunFam" id="3.30.40.10:FF:000287">
    <property type="entry name" value="RING finger membrane protein"/>
    <property type="match status" value="1"/>
</dbReference>
<dbReference type="EMBL" id="MNPL01005616">
    <property type="protein sequence ID" value="OQR75903.1"/>
    <property type="molecule type" value="Genomic_DNA"/>
</dbReference>
<evidence type="ECO:0000256" key="12">
    <source>
        <dbReference type="ARBA" id="ARBA00023136"/>
    </source>
</evidence>
<comment type="caution">
    <text evidence="16">The sequence shown here is derived from an EMBL/GenBank/DDBJ whole genome shotgun (WGS) entry which is preliminary data.</text>
</comment>
<feature type="transmembrane region" description="Helical" evidence="14">
    <location>
        <begin position="751"/>
        <end position="773"/>
    </location>
</feature>
<reference evidence="16 17" key="1">
    <citation type="journal article" date="2017" name="Gigascience">
        <title>Draft genome of the honey bee ectoparasitic mite, Tropilaelaps mercedesae, is shaped by the parasitic life history.</title>
        <authorList>
            <person name="Dong X."/>
            <person name="Armstrong S.D."/>
            <person name="Xia D."/>
            <person name="Makepeace B.L."/>
            <person name="Darby A.C."/>
            <person name="Kadowaki T."/>
        </authorList>
    </citation>
    <scope>NUCLEOTIDE SEQUENCE [LARGE SCALE GENOMIC DNA]</scope>
    <source>
        <strain evidence="16">Wuxi-XJTLU</strain>
    </source>
</reference>
<keyword evidence="5" id="KW-0808">Transferase</keyword>
<dbReference type="GO" id="GO:0005789">
    <property type="term" value="C:endoplasmic reticulum membrane"/>
    <property type="evidence" value="ECO:0007669"/>
    <property type="project" value="TreeGrafter"/>
</dbReference>
<feature type="transmembrane region" description="Helical" evidence="14">
    <location>
        <begin position="621"/>
        <end position="645"/>
    </location>
</feature>
<dbReference type="Pfam" id="PF12906">
    <property type="entry name" value="RINGv"/>
    <property type="match status" value="1"/>
</dbReference>
<keyword evidence="7" id="KW-0479">Metal-binding</keyword>
<evidence type="ECO:0000313" key="17">
    <source>
        <dbReference type="Proteomes" id="UP000192247"/>
    </source>
</evidence>
<keyword evidence="6 14" id="KW-0812">Transmembrane</keyword>
<name>A0A1V9XR43_9ACAR</name>
<evidence type="ECO:0000256" key="10">
    <source>
        <dbReference type="ARBA" id="ARBA00022833"/>
    </source>
</evidence>
<dbReference type="FunCoup" id="A0A1V9XR43">
    <property type="interactions" value="1335"/>
</dbReference>
<dbReference type="Gene3D" id="3.30.40.10">
    <property type="entry name" value="Zinc/RING finger domain, C3HC4 (zinc finger)"/>
    <property type="match status" value="1"/>
</dbReference>
<evidence type="ECO:0000256" key="1">
    <source>
        <dbReference type="ARBA" id="ARBA00000900"/>
    </source>
</evidence>
<evidence type="ECO:0000256" key="3">
    <source>
        <dbReference type="ARBA" id="ARBA00004906"/>
    </source>
</evidence>
<keyword evidence="9" id="KW-0833">Ubl conjugation pathway</keyword>
<comment type="subcellular location">
    <subcellularLocation>
        <location evidence="2">Membrane</location>
        <topology evidence="2">Multi-pass membrane protein</topology>
    </subcellularLocation>
</comment>
<dbReference type="CDD" id="cd16702">
    <property type="entry name" value="RING_CH-C4HC3_MARCH6"/>
    <property type="match status" value="1"/>
</dbReference>
<evidence type="ECO:0000313" key="16">
    <source>
        <dbReference type="EMBL" id="OQR75903.1"/>
    </source>
</evidence>
<dbReference type="Pfam" id="PF23113">
    <property type="entry name" value="MARCHF6_C"/>
    <property type="match status" value="1"/>
</dbReference>
<dbReference type="EC" id="2.3.2.27" evidence="4"/>
<evidence type="ECO:0000256" key="4">
    <source>
        <dbReference type="ARBA" id="ARBA00012483"/>
    </source>
</evidence>
<dbReference type="InterPro" id="IPR011016">
    <property type="entry name" value="Znf_RING-CH"/>
</dbReference>
<evidence type="ECO:0000256" key="13">
    <source>
        <dbReference type="SAM" id="MobiDB-lite"/>
    </source>
</evidence>
<dbReference type="InterPro" id="IPR013083">
    <property type="entry name" value="Znf_RING/FYVE/PHD"/>
</dbReference>
<evidence type="ECO:0000259" key="15">
    <source>
        <dbReference type="PROSITE" id="PS51292"/>
    </source>
</evidence>
<dbReference type="GO" id="GO:0036503">
    <property type="term" value="P:ERAD pathway"/>
    <property type="evidence" value="ECO:0007669"/>
    <property type="project" value="TreeGrafter"/>
</dbReference>
<dbReference type="PANTHER" id="PTHR13145:SF0">
    <property type="entry name" value="E3 UBIQUITIN-PROTEIN LIGASE MARCHF6"/>
    <property type="match status" value="1"/>
</dbReference>
<evidence type="ECO:0000256" key="14">
    <source>
        <dbReference type="SAM" id="Phobius"/>
    </source>
</evidence>
<evidence type="ECO:0000256" key="8">
    <source>
        <dbReference type="ARBA" id="ARBA00022771"/>
    </source>
</evidence>
<dbReference type="SMART" id="SM00744">
    <property type="entry name" value="RINGv"/>
    <property type="match status" value="1"/>
</dbReference>
<feature type="transmembrane region" description="Helical" evidence="14">
    <location>
        <begin position="666"/>
        <end position="689"/>
    </location>
</feature>
<evidence type="ECO:0000256" key="6">
    <source>
        <dbReference type="ARBA" id="ARBA00022692"/>
    </source>
</evidence>
<dbReference type="InterPro" id="IPR056521">
    <property type="entry name" value="MARCHF6-like_C"/>
</dbReference>
<feature type="transmembrane region" description="Helical" evidence="14">
    <location>
        <begin position="579"/>
        <end position="601"/>
    </location>
</feature>
<feature type="region of interest" description="Disordered" evidence="13">
    <location>
        <begin position="522"/>
        <end position="545"/>
    </location>
</feature>
<feature type="transmembrane region" description="Helical" evidence="14">
    <location>
        <begin position="424"/>
        <end position="443"/>
    </location>
</feature>
<feature type="transmembrane region" description="Helical" evidence="14">
    <location>
        <begin position="709"/>
        <end position="731"/>
    </location>
</feature>
<evidence type="ECO:0000256" key="9">
    <source>
        <dbReference type="ARBA" id="ARBA00022786"/>
    </source>
</evidence>
<dbReference type="PANTHER" id="PTHR13145">
    <property type="entry name" value="SSM4 PROTEIN"/>
    <property type="match status" value="1"/>
</dbReference>
<keyword evidence="12 14" id="KW-0472">Membrane</keyword>
<dbReference type="AlphaFoldDB" id="A0A1V9XR43"/>
<keyword evidence="8" id="KW-0863">Zinc-finger</keyword>
<keyword evidence="11 14" id="KW-1133">Transmembrane helix</keyword>
<accession>A0A1V9XR43</accession>
<organism evidence="16 17">
    <name type="scientific">Tropilaelaps mercedesae</name>
    <dbReference type="NCBI Taxonomy" id="418985"/>
    <lineage>
        <taxon>Eukaryota</taxon>
        <taxon>Metazoa</taxon>
        <taxon>Ecdysozoa</taxon>
        <taxon>Arthropoda</taxon>
        <taxon>Chelicerata</taxon>
        <taxon>Arachnida</taxon>
        <taxon>Acari</taxon>
        <taxon>Parasitiformes</taxon>
        <taxon>Mesostigmata</taxon>
        <taxon>Gamasina</taxon>
        <taxon>Dermanyssoidea</taxon>
        <taxon>Laelapidae</taxon>
        <taxon>Tropilaelaps</taxon>
    </lineage>
</organism>
<dbReference type="STRING" id="418985.A0A1V9XR43"/>
<dbReference type="PROSITE" id="PS51292">
    <property type="entry name" value="ZF_RING_CH"/>
    <property type="match status" value="1"/>
</dbReference>
<dbReference type="GO" id="GO:0008270">
    <property type="term" value="F:zinc ion binding"/>
    <property type="evidence" value="ECO:0007669"/>
    <property type="project" value="UniProtKB-KW"/>
</dbReference>
<feature type="transmembrane region" description="Helical" evidence="14">
    <location>
        <begin position="276"/>
        <end position="297"/>
    </location>
</feature>
<keyword evidence="10" id="KW-0862">Zinc</keyword>
<comment type="catalytic activity">
    <reaction evidence="1">
        <text>S-ubiquitinyl-[E2 ubiquitin-conjugating enzyme]-L-cysteine + [acceptor protein]-L-lysine = [E2 ubiquitin-conjugating enzyme]-L-cysteine + N(6)-ubiquitinyl-[acceptor protein]-L-lysine.</text>
        <dbReference type="EC" id="2.3.2.27"/>
    </reaction>
</comment>
<keyword evidence="17" id="KW-1185">Reference proteome</keyword>
<sequence>MEDTGQEICRVCRTEAAADRPLYHPCICTGSIKFIHQECLVQWLRYSKKDYCELCNHHFSFMPIYSADMPKRLPTRDIVHGLLASIGAALKCWLHYTLRRAAAADGAVEHATDGGPAENLAAADAVVERVAPGDGQVPAGAAVVADDVLENNRGAGIGAAGIREGAADGAVGGHAGENWRALDLQAVARQAGLVNNPDDDDQGQWNAEWERGGEDITWQRLLGLDGSLVFLEHMFWVLSLNTLFMFLFALVPFYFGEWLAALVDITQHVEQFEFRGPLVTFIGYIVAAFILMMLYMLCQGARFRRARRIVGLCYLIIKVSLLAVAEVGLLPMVCGAWLNICSMELFGNSLPLLQTHLKAAPATNAFLHWLIGMIYIYYFAFFVLLLREVVRPGVLWFLQNINDPDFHPIQEMIQMSVMLHVRRLVVSLVIFGSAILLMVWLPLRIMKRLTPSLIPYNVSMQTADMPSTEISMELMILQVVLPALLEQGHTKQFVKWCVKLWCRGVSSVLGIGSYLLGEQNDGEGRDGAAADGDAQDNEREENVQQQPRELAAVHQALVNAHMPSPNVPYVRSTYFAFRIAGLLLCVCVTLTLVSMTILTVPVSVGRWVMSIAIPNTRLHEFYTVGAGLYVCWLAIRAVSLARSWLPRGWSSIYQSLLSSALVGLKALTVCVLLLGLVPLLIGIHFDLIIVIPLRVPLHASPVLYLFHDWALGVLHTKIIGALTLVGPNWWLKAALDQVYQDGVRNMNVTRIVRDIVLPCVAILGLSLSLPYIFVHSVLAHFVSDATLHLSLRRIYPTLLLGILLSWYAVFQWRQFRRLYEHIKNDKYLVGRRLVNYERQQQQQQQQQQLQVA</sequence>
<dbReference type="InParanoid" id="A0A1V9XR43"/>
<evidence type="ECO:0000256" key="2">
    <source>
        <dbReference type="ARBA" id="ARBA00004141"/>
    </source>
</evidence>
<evidence type="ECO:0000256" key="11">
    <source>
        <dbReference type="ARBA" id="ARBA00022989"/>
    </source>
</evidence>
<dbReference type="GO" id="GO:0061630">
    <property type="term" value="F:ubiquitin protein ligase activity"/>
    <property type="evidence" value="ECO:0007669"/>
    <property type="project" value="UniProtKB-EC"/>
</dbReference>
<proteinExistence type="predicted"/>
<evidence type="ECO:0000256" key="7">
    <source>
        <dbReference type="ARBA" id="ARBA00022723"/>
    </source>
</evidence>
<feature type="transmembrane region" description="Helical" evidence="14">
    <location>
        <begin position="365"/>
        <end position="386"/>
    </location>
</feature>
<gene>
    <name evidence="16" type="ORF">BIW11_08124</name>
</gene>
<feature type="domain" description="RING-CH-type" evidence="15">
    <location>
        <begin position="1"/>
        <end position="62"/>
    </location>
</feature>
<dbReference type="OrthoDB" id="1108038at2759"/>
<comment type="pathway">
    <text evidence="3">Protein modification; protein ubiquitination.</text>
</comment>
<feature type="transmembrane region" description="Helical" evidence="14">
    <location>
        <begin position="793"/>
        <end position="810"/>
    </location>
</feature>